<protein>
    <submittedName>
        <fullName evidence="1">Uncharacterized protein</fullName>
    </submittedName>
</protein>
<accession>A0A2Z4QHA6</accession>
<evidence type="ECO:0000313" key="1">
    <source>
        <dbReference type="EMBL" id="AWY09369.1"/>
    </source>
</evidence>
<proteinExistence type="predicted"/>
<evidence type="ECO:0000313" key="2">
    <source>
        <dbReference type="Proteomes" id="UP000250784"/>
    </source>
</evidence>
<sequence length="83" mass="9544">MITGEDIERCKEEAANAAGTKLMVIDTMQFFEIEIPADMDEDEFLNSDECRKECADRILNQTTDLQIDRVIDEKDENGEWISP</sequence>
<gene>
    <name evidence="1" type="ORF">vBRpoPV13_12</name>
</gene>
<organism evidence="1 2">
    <name type="scientific">Ruegeria phage vB_RpoP-V13</name>
    <dbReference type="NCBI Taxonomy" id="2218612"/>
    <lineage>
        <taxon>Viruses</taxon>
        <taxon>Duplodnaviria</taxon>
        <taxon>Heunggongvirae</taxon>
        <taxon>Uroviricota</taxon>
        <taxon>Caudoviricetes</taxon>
        <taxon>Schitoviridae</taxon>
        <taxon>Rhodovirinae</taxon>
        <taxon>Pomeroyivirus</taxon>
        <taxon>Pomeroyivirus V13</taxon>
    </lineage>
</organism>
<keyword evidence="2" id="KW-1185">Reference proteome</keyword>
<dbReference type="Proteomes" id="UP000250784">
    <property type="component" value="Segment"/>
</dbReference>
<name>A0A2Z4QHA6_9CAUD</name>
<reference evidence="1 2" key="1">
    <citation type="submission" date="2018-03" db="EMBL/GenBank/DDBJ databases">
        <title>Diverse roseophage infecting Ruegeria pomeroyi DSS-3.</title>
        <authorList>
            <person name="Zhan Y."/>
            <person name="Chen F."/>
            <person name="Wommack E."/>
            <person name="Nasko D."/>
        </authorList>
    </citation>
    <scope>NUCLEOTIDE SEQUENCE [LARGE SCALE GENOMIC DNA]</scope>
</reference>
<dbReference type="EMBL" id="MH015256">
    <property type="protein sequence ID" value="AWY09369.1"/>
    <property type="molecule type" value="Genomic_DNA"/>
</dbReference>